<feature type="compositionally biased region" description="Polar residues" evidence="1">
    <location>
        <begin position="504"/>
        <end position="514"/>
    </location>
</feature>
<protein>
    <submittedName>
        <fullName evidence="2">Uncharacterized protein</fullName>
    </submittedName>
</protein>
<dbReference type="Proteomes" id="UP001210925">
    <property type="component" value="Unassembled WGS sequence"/>
</dbReference>
<name>A0AAD5UK28_9FUNG</name>
<evidence type="ECO:0000313" key="2">
    <source>
        <dbReference type="EMBL" id="KAJ3260323.1"/>
    </source>
</evidence>
<sequence>MWSTRKQSSLIAAINRDEYQLNDIVKLRITAGTQLKFVQEIIQLLIQKNSYNDVEKLLVIFENSEKDIVGSFCFDLLDKLLNTPVFMKLISLACHLITKNITNKLLLYENNPLVIKISSKMNQSTVEDQIKILELLFRISKKNTYMLPGMERIDGANFLESAREFVNVYNEQEKIELCSINASVSMFKENSKIDLSDSIIDCNKTHLKILHSISIQYDEITEYHCNDNLVQIRVNRLDYKSINMSSRDSNLLQKILQKKNVNYLSSKGSFSTCLINRTEGKKEFNENWISESVFDLMHVNDKCKSSPEDGVGNSTLGSHVEKDVFEIDNVSPIKQKNQDSSIFSDNDSDSEYKPSQTNKSSRTNLKGKKTIKPRNSNIEPGPKECKLESLQKENSSMKLFNKVSHEMPGNSHLNSTLDNSKDISSNPIKGESGKPITANTMEKMNWDNQTTSSFRNNNQSCIGDKLKAKRSLPAKKRGRVTKKVQSSKKPKAPNKKDPPKIVQDVSSNNTTNPVQVGHVFTGDMIGPKTQLNQIQPMQATDQEIHPRTPSVTPFQSSQVQVLQKLPPIATPVVNPILSRNRPTKTSTIKISQILKNNPPPSFSKRTKEHGQVSIKKLKCTPLAKVIHPVHHSPHSEYQINSPTIKRDNTTSKALGLKQETTPVNKKAVQLDFSITPNFNPPIISEYELSRIAHEISKVYQAYVENAMKEVYSRVQAIEQDKTIVSKIKDHVGERIEKTLDLKKSLERICNEIKSL</sequence>
<dbReference type="AlphaFoldDB" id="A0AAD5UK28"/>
<accession>A0AAD5UK28</accession>
<feature type="region of interest" description="Disordered" evidence="1">
    <location>
        <begin position="405"/>
        <end position="514"/>
    </location>
</feature>
<feature type="compositionally biased region" description="Basic residues" evidence="1">
    <location>
        <begin position="467"/>
        <end position="493"/>
    </location>
</feature>
<feature type="compositionally biased region" description="Polar residues" evidence="1">
    <location>
        <begin position="411"/>
        <end position="427"/>
    </location>
</feature>
<feature type="compositionally biased region" description="Polar residues" evidence="1">
    <location>
        <begin position="437"/>
        <end position="461"/>
    </location>
</feature>
<dbReference type="EMBL" id="JADGKB010000012">
    <property type="protein sequence ID" value="KAJ3260323.1"/>
    <property type="molecule type" value="Genomic_DNA"/>
</dbReference>
<feature type="region of interest" description="Disordered" evidence="1">
    <location>
        <begin position="329"/>
        <end position="384"/>
    </location>
</feature>
<comment type="caution">
    <text evidence="2">The sequence shown here is derived from an EMBL/GenBank/DDBJ whole genome shotgun (WGS) entry which is preliminary data.</text>
</comment>
<feature type="compositionally biased region" description="Polar residues" evidence="1">
    <location>
        <begin position="353"/>
        <end position="364"/>
    </location>
</feature>
<evidence type="ECO:0000256" key="1">
    <source>
        <dbReference type="SAM" id="MobiDB-lite"/>
    </source>
</evidence>
<reference evidence="2" key="1">
    <citation type="submission" date="2020-05" db="EMBL/GenBank/DDBJ databases">
        <title>Phylogenomic resolution of chytrid fungi.</title>
        <authorList>
            <person name="Stajich J.E."/>
            <person name="Amses K."/>
            <person name="Simmons R."/>
            <person name="Seto K."/>
            <person name="Myers J."/>
            <person name="Bonds A."/>
            <person name="Quandt C.A."/>
            <person name="Barry K."/>
            <person name="Liu P."/>
            <person name="Grigoriev I."/>
            <person name="Longcore J.E."/>
            <person name="James T.Y."/>
        </authorList>
    </citation>
    <scope>NUCLEOTIDE SEQUENCE</scope>
    <source>
        <strain evidence="2">PLAUS21</strain>
    </source>
</reference>
<keyword evidence="3" id="KW-1185">Reference proteome</keyword>
<proteinExistence type="predicted"/>
<gene>
    <name evidence="2" type="ORF">HK103_000958</name>
</gene>
<organism evidence="2 3">
    <name type="scientific">Boothiomyces macroporosus</name>
    <dbReference type="NCBI Taxonomy" id="261099"/>
    <lineage>
        <taxon>Eukaryota</taxon>
        <taxon>Fungi</taxon>
        <taxon>Fungi incertae sedis</taxon>
        <taxon>Chytridiomycota</taxon>
        <taxon>Chytridiomycota incertae sedis</taxon>
        <taxon>Chytridiomycetes</taxon>
        <taxon>Rhizophydiales</taxon>
        <taxon>Terramycetaceae</taxon>
        <taxon>Boothiomyces</taxon>
    </lineage>
</organism>
<evidence type="ECO:0000313" key="3">
    <source>
        <dbReference type="Proteomes" id="UP001210925"/>
    </source>
</evidence>